<dbReference type="EMBL" id="FNIJ01000021">
    <property type="protein sequence ID" value="SDP07728.1"/>
    <property type="molecule type" value="Genomic_DNA"/>
</dbReference>
<evidence type="ECO:0000313" key="1">
    <source>
        <dbReference type="EMBL" id="SDP07728.1"/>
    </source>
</evidence>
<dbReference type="RefSeq" id="WP_084314541.1">
    <property type="nucleotide sequence ID" value="NZ_FNIJ01000021.1"/>
</dbReference>
<evidence type="ECO:0008006" key="3">
    <source>
        <dbReference type="Google" id="ProtNLM"/>
    </source>
</evidence>
<dbReference type="Pfam" id="PF10649">
    <property type="entry name" value="DUF2478"/>
    <property type="match status" value="1"/>
</dbReference>
<dbReference type="Proteomes" id="UP000242957">
    <property type="component" value="Unassembled WGS sequence"/>
</dbReference>
<dbReference type="InterPro" id="IPR018912">
    <property type="entry name" value="DUF2478"/>
</dbReference>
<dbReference type="AlphaFoldDB" id="A0A1H0PT87"/>
<gene>
    <name evidence="1" type="ORF">SAMN05216193_12179</name>
</gene>
<protein>
    <recommendedName>
        <fullName evidence="3">Nucleoside-triphosphatase THEP1</fullName>
    </recommendedName>
</protein>
<organism evidence="1 2">
    <name type="scientific">Pseudomonas jinjuensis</name>
    <dbReference type="NCBI Taxonomy" id="198616"/>
    <lineage>
        <taxon>Bacteria</taxon>
        <taxon>Pseudomonadati</taxon>
        <taxon>Pseudomonadota</taxon>
        <taxon>Gammaproteobacteria</taxon>
        <taxon>Pseudomonadales</taxon>
        <taxon>Pseudomonadaceae</taxon>
        <taxon>Pseudomonas</taxon>
    </lineage>
</organism>
<dbReference type="STRING" id="198616.SAMN05216193_12179"/>
<dbReference type="OrthoDB" id="6050629at2"/>
<name>A0A1H0PT87_9PSED</name>
<accession>A0A1H0PT87</accession>
<keyword evidence="2" id="KW-1185">Reference proteome</keyword>
<sequence length="176" mass="18875">MTVFPFAAVLHGGRDEGNELLWRFCKRLQLAGWRVRGLLTSRGKDPHGRLPMLVRDVHDGCSFAISQPLGPGSQACSLDPGGLAQASTVLRRALAEAPDLVLVNRFGAMEASGRGFAPEMLALMSEGIPLLTLVSPQYLADWQRFTGAAKAVLPCEESALLAWADALPTRPVEALA</sequence>
<reference evidence="2" key="1">
    <citation type="submission" date="2016-10" db="EMBL/GenBank/DDBJ databases">
        <authorList>
            <person name="Varghese N."/>
            <person name="Submissions S."/>
        </authorList>
    </citation>
    <scope>NUCLEOTIDE SEQUENCE [LARGE SCALE GENOMIC DNA]</scope>
    <source>
        <strain evidence="2">JCM 21621</strain>
    </source>
</reference>
<proteinExistence type="predicted"/>
<evidence type="ECO:0000313" key="2">
    <source>
        <dbReference type="Proteomes" id="UP000242957"/>
    </source>
</evidence>